<sequence length="218" mass="23846">MFNKVNVNNCFSVFGWIGSSCRNPCRTWERMASKTVQTVFVVLGAIGLILVITCCALPEWAVGHYDYMEAHAGLWKICVKQRTGLQVCRPFESIAVEVPLLHASRALIVISCILGILSLLLLFFGSDFTPCVQNQDTKTKMILAAGLGLMLTGLLVIIPVNWEANAPVWVWEVRMGACIYIGYLTGLMLIPTGVLLCCFGRPGSSSLGEIVSCLSNRV</sequence>
<keyword evidence="7" id="KW-0965">Cell junction</keyword>
<evidence type="ECO:0000256" key="7">
    <source>
        <dbReference type="ARBA" id="ARBA00022949"/>
    </source>
</evidence>
<comment type="similarity">
    <text evidence="3">Belongs to the claudin family.</text>
</comment>
<comment type="subcellular location">
    <subcellularLocation>
        <location evidence="1">Cell junction</location>
        <location evidence="1">Tight junction</location>
    </subcellularLocation>
    <subcellularLocation>
        <location evidence="2">Cell membrane</location>
        <topology evidence="2">Multi-pass membrane protein</topology>
    </subcellularLocation>
</comment>
<dbReference type="InterPro" id="IPR006187">
    <property type="entry name" value="Claudin"/>
</dbReference>
<dbReference type="Gene3D" id="1.20.140.150">
    <property type="match status" value="1"/>
</dbReference>
<feature type="transmembrane region" description="Helical" evidence="10">
    <location>
        <begin position="39"/>
        <end position="61"/>
    </location>
</feature>
<evidence type="ECO:0000256" key="2">
    <source>
        <dbReference type="ARBA" id="ARBA00004651"/>
    </source>
</evidence>
<evidence type="ECO:0000313" key="12">
    <source>
        <dbReference type="Proteomes" id="UP000002852"/>
    </source>
</evidence>
<dbReference type="PRINTS" id="PR01077">
    <property type="entry name" value="CLAUDIN"/>
</dbReference>
<dbReference type="OMA" id="THIFRNA"/>
<dbReference type="PANTHER" id="PTHR12002">
    <property type="entry name" value="CLAUDIN"/>
    <property type="match status" value="1"/>
</dbReference>
<dbReference type="GeneTree" id="ENSGT00920000149270"/>
<dbReference type="STRING" id="8083.ENSXMAP00000035540"/>
<reference evidence="11" key="4">
    <citation type="submission" date="2025-09" db="UniProtKB">
        <authorList>
            <consortium name="Ensembl"/>
        </authorList>
    </citation>
    <scope>IDENTIFICATION</scope>
    <source>
        <strain evidence="11">JP 163 A</strain>
    </source>
</reference>
<evidence type="ECO:0000256" key="5">
    <source>
        <dbReference type="ARBA" id="ARBA00022475"/>
    </source>
</evidence>
<keyword evidence="5" id="KW-1003">Cell membrane</keyword>
<reference evidence="12" key="2">
    <citation type="journal article" date="2013" name="Nat. Genet.">
        <title>The genome of the platyfish, Xiphophorus maculatus, provides insights into evolutionary adaptation and several complex traits.</title>
        <authorList>
            <person name="Schartl M."/>
            <person name="Walter R.B."/>
            <person name="Shen Y."/>
            <person name="Garcia T."/>
            <person name="Catchen J."/>
            <person name="Amores A."/>
            <person name="Braasch I."/>
            <person name="Chalopin D."/>
            <person name="Volff J.N."/>
            <person name="Lesch K.P."/>
            <person name="Bisazza A."/>
            <person name="Minx P."/>
            <person name="Hillier L."/>
            <person name="Wilson R.K."/>
            <person name="Fuerstenberg S."/>
            <person name="Boore J."/>
            <person name="Searle S."/>
            <person name="Postlethwait J.H."/>
            <person name="Warren W.C."/>
        </authorList>
    </citation>
    <scope>NUCLEOTIDE SEQUENCE [LARGE SCALE GENOMIC DNA]</scope>
    <source>
        <strain evidence="12">JP 163 A</strain>
    </source>
</reference>
<evidence type="ECO:0000256" key="1">
    <source>
        <dbReference type="ARBA" id="ARBA00004435"/>
    </source>
</evidence>
<dbReference type="InParanoid" id="A0A3B5QYQ6"/>
<proteinExistence type="inferred from homology"/>
<accession>A0A3B5QYQ6</accession>
<keyword evidence="4" id="KW-0796">Tight junction</keyword>
<dbReference type="Ensembl" id="ENSXMAT00000030519.1">
    <property type="protein sequence ID" value="ENSXMAP00000035540.1"/>
    <property type="gene ID" value="ENSXMAG00000013682.2"/>
</dbReference>
<evidence type="ECO:0000256" key="3">
    <source>
        <dbReference type="ARBA" id="ARBA00008295"/>
    </source>
</evidence>
<keyword evidence="12" id="KW-1185">Reference proteome</keyword>
<dbReference type="Proteomes" id="UP000002852">
    <property type="component" value="Unassembled WGS sequence"/>
</dbReference>
<keyword evidence="8 10" id="KW-1133">Transmembrane helix</keyword>
<keyword evidence="6 10" id="KW-0812">Transmembrane</keyword>
<evidence type="ECO:0000256" key="9">
    <source>
        <dbReference type="ARBA" id="ARBA00023136"/>
    </source>
</evidence>
<feature type="transmembrane region" description="Helical" evidence="10">
    <location>
        <begin position="141"/>
        <end position="160"/>
    </location>
</feature>
<dbReference type="GO" id="GO:0005886">
    <property type="term" value="C:plasma membrane"/>
    <property type="evidence" value="ECO:0007669"/>
    <property type="project" value="UniProtKB-SubCell"/>
</dbReference>
<evidence type="ECO:0000313" key="11">
    <source>
        <dbReference type="Ensembl" id="ENSXMAP00000035540.1"/>
    </source>
</evidence>
<reference evidence="11" key="3">
    <citation type="submission" date="2025-08" db="UniProtKB">
        <authorList>
            <consortium name="Ensembl"/>
        </authorList>
    </citation>
    <scope>IDENTIFICATION</scope>
    <source>
        <strain evidence="11">JP 163 A</strain>
    </source>
</reference>
<dbReference type="AlphaFoldDB" id="A0A3B5QYQ6"/>
<dbReference type="GO" id="GO:0005198">
    <property type="term" value="F:structural molecule activity"/>
    <property type="evidence" value="ECO:0007669"/>
    <property type="project" value="InterPro"/>
</dbReference>
<keyword evidence="9 10" id="KW-0472">Membrane</keyword>
<organism evidence="11 12">
    <name type="scientific">Xiphophorus maculatus</name>
    <name type="common">Southern platyfish</name>
    <name type="synonym">Platypoecilus maculatus</name>
    <dbReference type="NCBI Taxonomy" id="8083"/>
    <lineage>
        <taxon>Eukaryota</taxon>
        <taxon>Metazoa</taxon>
        <taxon>Chordata</taxon>
        <taxon>Craniata</taxon>
        <taxon>Vertebrata</taxon>
        <taxon>Euteleostomi</taxon>
        <taxon>Actinopterygii</taxon>
        <taxon>Neopterygii</taxon>
        <taxon>Teleostei</taxon>
        <taxon>Neoteleostei</taxon>
        <taxon>Acanthomorphata</taxon>
        <taxon>Ovalentaria</taxon>
        <taxon>Atherinomorphae</taxon>
        <taxon>Cyprinodontiformes</taxon>
        <taxon>Poeciliidae</taxon>
        <taxon>Poeciliinae</taxon>
        <taxon>Xiphophorus</taxon>
    </lineage>
</organism>
<feature type="transmembrane region" description="Helical" evidence="10">
    <location>
        <begin position="106"/>
        <end position="129"/>
    </location>
</feature>
<reference evidence="12" key="1">
    <citation type="submission" date="2012-01" db="EMBL/GenBank/DDBJ databases">
        <authorList>
            <person name="Walter R."/>
            <person name="Schartl M."/>
            <person name="Warren W."/>
        </authorList>
    </citation>
    <scope>NUCLEOTIDE SEQUENCE [LARGE SCALE GENOMIC DNA]</scope>
    <source>
        <strain evidence="12">JP 163 A</strain>
    </source>
</reference>
<feature type="transmembrane region" description="Helical" evidence="10">
    <location>
        <begin position="180"/>
        <end position="199"/>
    </location>
</feature>
<dbReference type="PROSITE" id="PS51257">
    <property type="entry name" value="PROKAR_LIPOPROTEIN"/>
    <property type="match status" value="1"/>
</dbReference>
<dbReference type="GO" id="GO:0005923">
    <property type="term" value="C:bicellular tight junction"/>
    <property type="evidence" value="ECO:0007669"/>
    <property type="project" value="UniProtKB-SubCell"/>
</dbReference>
<dbReference type="InterPro" id="IPR004031">
    <property type="entry name" value="PMP22/EMP/MP20/Claudin"/>
</dbReference>
<evidence type="ECO:0000256" key="8">
    <source>
        <dbReference type="ARBA" id="ARBA00022989"/>
    </source>
</evidence>
<name>A0A3B5QYQ6_XIPMA</name>
<evidence type="ECO:0000256" key="4">
    <source>
        <dbReference type="ARBA" id="ARBA00022427"/>
    </source>
</evidence>
<evidence type="ECO:0000256" key="6">
    <source>
        <dbReference type="ARBA" id="ARBA00022692"/>
    </source>
</evidence>
<protein>
    <submittedName>
        <fullName evidence="11">Claudin i</fullName>
    </submittedName>
</protein>
<dbReference type="Pfam" id="PF00822">
    <property type="entry name" value="PMP22_Claudin"/>
    <property type="match status" value="1"/>
</dbReference>
<evidence type="ECO:0000256" key="10">
    <source>
        <dbReference type="SAM" id="Phobius"/>
    </source>
</evidence>